<feature type="transmembrane region" description="Helical" evidence="17">
    <location>
        <begin position="936"/>
        <end position="955"/>
    </location>
</feature>
<feature type="domain" description="Myosin motor" evidence="18">
    <location>
        <begin position="11"/>
        <end position="771"/>
    </location>
</feature>
<evidence type="ECO:0000256" key="4">
    <source>
        <dbReference type="ARBA" id="ARBA00022676"/>
    </source>
</evidence>
<protein>
    <recommendedName>
        <fullName evidence="2">chitin synthase</fullName>
        <ecNumber evidence="2">2.4.1.16</ecNumber>
    </recommendedName>
</protein>
<evidence type="ECO:0000256" key="9">
    <source>
        <dbReference type="ARBA" id="ARBA00022989"/>
    </source>
</evidence>
<dbReference type="SUPFAM" id="SSF52540">
    <property type="entry name" value="P-loop containing nucleoside triphosphate hydrolases"/>
    <property type="match status" value="1"/>
</dbReference>
<dbReference type="PANTHER" id="PTHR22914:SF13">
    <property type="entry name" value="CHITIN SYNTHASE"/>
    <property type="match status" value="1"/>
</dbReference>
<dbReference type="GO" id="GO:0003779">
    <property type="term" value="F:actin binding"/>
    <property type="evidence" value="ECO:0007669"/>
    <property type="project" value="UniProtKB-KW"/>
</dbReference>
<evidence type="ECO:0000256" key="8">
    <source>
        <dbReference type="ARBA" id="ARBA00022840"/>
    </source>
</evidence>
<feature type="transmembrane region" description="Helical" evidence="17">
    <location>
        <begin position="1201"/>
        <end position="1222"/>
    </location>
</feature>
<dbReference type="GO" id="GO:0030428">
    <property type="term" value="C:cell septum"/>
    <property type="evidence" value="ECO:0007669"/>
    <property type="project" value="TreeGrafter"/>
</dbReference>
<keyword evidence="4" id="KW-0328">Glycosyltransferase</keyword>
<keyword evidence="21" id="KW-1185">Reference proteome</keyword>
<feature type="transmembrane region" description="Helical" evidence="17">
    <location>
        <begin position="1608"/>
        <end position="1633"/>
    </location>
</feature>
<dbReference type="InterPro" id="IPR027417">
    <property type="entry name" value="P-loop_NTPase"/>
</dbReference>
<dbReference type="CDD" id="cd14879">
    <property type="entry name" value="MYSc_Myo17"/>
    <property type="match status" value="1"/>
</dbReference>
<dbReference type="Pfam" id="PF03142">
    <property type="entry name" value="Chitin_synth_2"/>
    <property type="match status" value="1"/>
</dbReference>
<dbReference type="InterPro" id="IPR004835">
    <property type="entry name" value="Chitin_synth"/>
</dbReference>
<dbReference type="SMART" id="SM01117">
    <property type="entry name" value="Cyt-b5"/>
    <property type="match status" value="2"/>
</dbReference>
<keyword evidence="13" id="KW-0325">Glycoprotein</keyword>
<dbReference type="InterPro" id="IPR014876">
    <property type="entry name" value="DEK_C"/>
</dbReference>
<accession>A0A4T0FHM4</accession>
<dbReference type="GO" id="GO:0016459">
    <property type="term" value="C:myosin complex"/>
    <property type="evidence" value="ECO:0007669"/>
    <property type="project" value="UniProtKB-KW"/>
</dbReference>
<dbReference type="EC" id="2.4.1.16" evidence="2"/>
<dbReference type="InterPro" id="IPR001609">
    <property type="entry name" value="Myosin_head_motor_dom-like"/>
</dbReference>
<feature type="region of interest" description="Actin-binding" evidence="15">
    <location>
        <begin position="651"/>
        <end position="673"/>
    </location>
</feature>
<dbReference type="OrthoDB" id="370884at2759"/>
<dbReference type="SUPFAM" id="SSF109715">
    <property type="entry name" value="DEK C-terminal domain"/>
    <property type="match status" value="1"/>
</dbReference>
<feature type="domain" description="DEK-C" evidence="19">
    <location>
        <begin position="1907"/>
        <end position="1963"/>
    </location>
</feature>
<dbReference type="GO" id="GO:0005524">
    <property type="term" value="F:ATP binding"/>
    <property type="evidence" value="ECO:0007669"/>
    <property type="project" value="UniProtKB-UniRule"/>
</dbReference>
<feature type="transmembrane region" description="Helical" evidence="17">
    <location>
        <begin position="1580"/>
        <end position="1602"/>
    </location>
</feature>
<dbReference type="Pfam" id="PF08766">
    <property type="entry name" value="DEK_C"/>
    <property type="match status" value="1"/>
</dbReference>
<keyword evidence="12 15" id="KW-0505">Motor protein</keyword>
<sequence length="1966" mass="219471">MSETTNLNSLIKVDNDGKAVYPSVDDIVGFLQLRFRIDLPYTKLGSSTLVSVNPLKQLQSYNAQSQQEYKHNTFDTGSAILQPHAYELASRILLSLRRKSVSQSVVYNGFTGSGKSFNRNLITNQLLWLSNTSLNTQQLIDKINALDTVIASFGNAKTGLSSNASRHSLLHELQFSNAGKLIGSKSLPFNLDKSRIGHLGPDERSFHVFYQFLAGAPPNLQELYELQDPSSYAMLASSGCFKLPFGPFSDDHAGYNSLYDAFITLGFKQKHVNAIWSLIVAILTLSNMEFNEAESRDTSATVLSTHELQIAAHLLGIEPDELEVLLVNRSFYVKKDISTHLLDASGAARQRDHLMQDLYAILFAYIVESGNHKLVSDRSALQILQLDIPGFNSKSPTHSVVSRQSYPLINSSTCSFNDFTINYAAEVVNAYLTKRTFDDSNSYNGMQINDGLRLENGSVVSSDALHLLRGSAGFPSTHPPPGKPLGVLGVLNQSGKQIMSGTLLENRADEALIGSLNTAFHSHKAYAFTPPGYGNSANSQFTINHYGGAVSYDAHEFIQRDQDRLDPMIVSTLRSSSNSFIAKLFSGPSLSTKMHPVDQETIADSQISSIPLRDVSPITHAIDGGLSQNTTKQNLSSYDIHPISAQLDTAMADIINAVDKCQMWSVVSLRPNDSGSPNAIDKRRLRYQVEKLMLAETVARKRADYVSHHTFEDFCMRYISGEAIDDADVAKQATQTYLTENELGQGLDYDIGNEYVWLSYAAWKILEDGIREGGDDDEHSEGEDSYGELPKEMSVNRPEMTRASTNFVPMTTTTPYNDTDDDGYGFPRSATKEYEAVEENTPSYTKKEFGDEPDTPGLEYGWNDDKEDGFTEKSRSQSFVAHRQQEVQKAPRSPSRRFWVKLVWAFTWFIPSFLLSTIGRMKRPDVRFAWREKLTLCMLIALFCGLVLFYIIGFGKVLCPNYNKAWSEGQLGEHARDDDFWVGIQGSVYDITDFWRSKHSDIDSRPVSADLMKQLRGLDLTDYFPPPLEWACEGLTDGDVPIYDAQRLLEVPTADHTSGAAYNGAEDTALKSSNWYPDTFLPKMKPMYKGMMVIQKSDVQKDGFDNDKQKAIYDGGVYDLSVYMSTVDYYSASSDKVEFMDTSVTDLFKQNAGQDITKDLNNVFAGMDSTRADQHKQCLKRRYYLGEVDFRDTARCQAQNYILLSFTVFLCVVLLVKFLAALQLGSKRKPELQDKFIICQVPAYTEGEESLKKTIDSLAGLEYDDKRKLIMVICDGNIIGGGNDRTTPRIVLDIFGVDPEIDPEPLMFKSLGEGGKQMNYGKVYSGLYEYEGHVVPFMVVAKVGKPTERSKPGNRGKRDSQILVMRYLNRVHFSAPMYPLELEMMHQMKNVIGIDPGFYEYIFMVDADTSVTPESANRLVARCVDDSAIIGICGETRLDNEEQSWWTMIQVYEYFISHHLAKAFESLFGTVTCLPGCFSMYRIRTDDKGKPLIISTRVIEDYAENNVDTLHKKNLLSLGEDRYLTTIMLKYFSAFKMKFTQDAIAHTAAPESWSILMSQRRRWINSTVHNFTELINLPDICGFLCFSMRFIVIIDLISTILLPATLVYLVYLVTIVALGQGPFPIITIIMLAVGVLYDDILNAQLTLPQATYGFQVVIFLLKREWQYVGWMLIYLLSYPLWSFYLPLYSFWHFDDFGWGTTRVVIGEKGNTKIVATDEEPFDESQLPLKSFADYEQELYSKTGGSNPFSDSRGMSSTISDFQFPPAHASMNMGGGASAAGMPRPYSTYTLATNNLAPNNPYAPTPSPYGGPPSAPYNPPGLNASRMSMGTNMGYNPYQSMYGISEQHLLPHAQSQTGFGSAFGNAFGGPPSDSQTAASRPVSAYSGAGAAGRPEETASDVAVNTSSDPSDDQITMSLRQYLATTPLMQVTKRTARDHIKSRFPNADVDARREFISQTIDAILEGRI</sequence>
<dbReference type="Gene3D" id="3.10.120.10">
    <property type="entry name" value="Cytochrome b5-like heme/steroid binding domain"/>
    <property type="match status" value="1"/>
</dbReference>
<dbReference type="GO" id="GO:0031505">
    <property type="term" value="P:fungal-type cell wall organization"/>
    <property type="evidence" value="ECO:0007669"/>
    <property type="project" value="TreeGrafter"/>
</dbReference>
<evidence type="ECO:0000313" key="21">
    <source>
        <dbReference type="Proteomes" id="UP000310189"/>
    </source>
</evidence>
<evidence type="ECO:0000256" key="14">
    <source>
        <dbReference type="ARBA" id="ARBA00023203"/>
    </source>
</evidence>
<dbReference type="SUPFAM" id="SSF53448">
    <property type="entry name" value="Nucleotide-diphospho-sugar transferases"/>
    <property type="match status" value="1"/>
</dbReference>
<dbReference type="Gene3D" id="1.20.58.530">
    <property type="match status" value="1"/>
</dbReference>
<keyword evidence="10 15" id="KW-0518">Myosin</keyword>
<dbReference type="SMART" id="SM00242">
    <property type="entry name" value="MYSc"/>
    <property type="match status" value="1"/>
</dbReference>
<evidence type="ECO:0000256" key="7">
    <source>
        <dbReference type="ARBA" id="ARBA00022741"/>
    </source>
</evidence>
<comment type="similarity">
    <text evidence="15">Belongs to the TRAFAC class myosin-kinesin ATPase superfamily. Myosin family.</text>
</comment>
<keyword evidence="6 17" id="KW-0812">Transmembrane</keyword>
<dbReference type="Gene3D" id="1.20.120.720">
    <property type="entry name" value="Myosin VI head, motor domain, U50 subdomain"/>
    <property type="match status" value="1"/>
</dbReference>
<dbReference type="PROSITE" id="PS51998">
    <property type="entry name" value="DEK_C"/>
    <property type="match status" value="1"/>
</dbReference>
<dbReference type="GO" id="GO:0003774">
    <property type="term" value="F:cytoskeletal motor activity"/>
    <property type="evidence" value="ECO:0007669"/>
    <property type="project" value="UniProtKB-UniRule"/>
</dbReference>
<dbReference type="Gene3D" id="1.10.10.60">
    <property type="entry name" value="Homeodomain-like"/>
    <property type="match status" value="1"/>
</dbReference>
<comment type="caution">
    <text evidence="20">The sequence shown here is derived from an EMBL/GenBank/DDBJ whole genome shotgun (WGS) entry which is preliminary data.</text>
</comment>
<feature type="compositionally biased region" description="Polar residues" evidence="16">
    <location>
        <begin position="1901"/>
        <end position="1911"/>
    </location>
</feature>
<evidence type="ECO:0000256" key="3">
    <source>
        <dbReference type="ARBA" id="ARBA00022475"/>
    </source>
</evidence>
<evidence type="ECO:0000256" key="15">
    <source>
        <dbReference type="PROSITE-ProRule" id="PRU00782"/>
    </source>
</evidence>
<evidence type="ECO:0000256" key="11">
    <source>
        <dbReference type="ARBA" id="ARBA00023136"/>
    </source>
</evidence>
<organism evidence="20 21">
    <name type="scientific">Wallemia hederae</name>
    <dbReference type="NCBI Taxonomy" id="1540922"/>
    <lineage>
        <taxon>Eukaryota</taxon>
        <taxon>Fungi</taxon>
        <taxon>Dikarya</taxon>
        <taxon>Basidiomycota</taxon>
        <taxon>Wallemiomycotina</taxon>
        <taxon>Wallemiomycetes</taxon>
        <taxon>Wallemiales</taxon>
        <taxon>Wallemiaceae</taxon>
        <taxon>Wallemia</taxon>
    </lineage>
</organism>
<dbReference type="Proteomes" id="UP000310189">
    <property type="component" value="Unassembled WGS sequence"/>
</dbReference>
<dbReference type="InterPro" id="IPR001199">
    <property type="entry name" value="Cyt_B5-like_heme/steroid-bd"/>
</dbReference>
<keyword evidence="14 15" id="KW-0009">Actin-binding</keyword>
<keyword evidence="7 15" id="KW-0547">Nucleotide-binding</keyword>
<feature type="region of interest" description="Disordered" evidence="16">
    <location>
        <begin position="1863"/>
        <end position="1911"/>
    </location>
</feature>
<dbReference type="Gene3D" id="3.40.850.10">
    <property type="entry name" value="Kinesin motor domain"/>
    <property type="match status" value="1"/>
</dbReference>
<dbReference type="Pfam" id="PF00063">
    <property type="entry name" value="Myosin_head"/>
    <property type="match status" value="2"/>
</dbReference>
<evidence type="ECO:0000256" key="6">
    <source>
        <dbReference type="ARBA" id="ARBA00022692"/>
    </source>
</evidence>
<name>A0A4T0FHM4_9BASI</name>
<keyword evidence="8 15" id="KW-0067">ATP-binding</keyword>
<evidence type="ECO:0000259" key="19">
    <source>
        <dbReference type="PROSITE" id="PS51998"/>
    </source>
</evidence>
<dbReference type="InterPro" id="IPR036961">
    <property type="entry name" value="Kinesin_motor_dom_sf"/>
</dbReference>
<evidence type="ECO:0000259" key="18">
    <source>
        <dbReference type="PROSITE" id="PS51456"/>
    </source>
</evidence>
<keyword evidence="5" id="KW-0808">Transferase</keyword>
<dbReference type="GO" id="GO:0005886">
    <property type="term" value="C:plasma membrane"/>
    <property type="evidence" value="ECO:0007669"/>
    <property type="project" value="UniProtKB-SubCell"/>
</dbReference>
<evidence type="ECO:0000256" key="10">
    <source>
        <dbReference type="ARBA" id="ARBA00023123"/>
    </source>
</evidence>
<evidence type="ECO:0000256" key="2">
    <source>
        <dbReference type="ARBA" id="ARBA00012543"/>
    </source>
</evidence>
<feature type="binding site" evidence="15">
    <location>
        <begin position="109"/>
        <end position="116"/>
    </location>
    <ligand>
        <name>ATP</name>
        <dbReference type="ChEBI" id="CHEBI:30616"/>
    </ligand>
</feature>
<dbReference type="PROSITE" id="PS51456">
    <property type="entry name" value="MYOSIN_MOTOR"/>
    <property type="match status" value="1"/>
</dbReference>
<keyword evidence="9 17" id="KW-1133">Transmembrane helix</keyword>
<keyword evidence="11 17" id="KW-0472">Membrane</keyword>
<evidence type="ECO:0000256" key="16">
    <source>
        <dbReference type="SAM" id="MobiDB-lite"/>
    </source>
</evidence>
<keyword evidence="3" id="KW-1003">Cell membrane</keyword>
<dbReference type="GO" id="GO:0004100">
    <property type="term" value="F:chitin synthase activity"/>
    <property type="evidence" value="ECO:0007669"/>
    <property type="project" value="UniProtKB-EC"/>
</dbReference>
<feature type="transmembrane region" description="Helical" evidence="17">
    <location>
        <begin position="1667"/>
        <end position="1687"/>
    </location>
</feature>
<dbReference type="GO" id="GO:0006031">
    <property type="term" value="P:chitin biosynthetic process"/>
    <property type="evidence" value="ECO:0007669"/>
    <property type="project" value="TreeGrafter"/>
</dbReference>
<evidence type="ECO:0000256" key="5">
    <source>
        <dbReference type="ARBA" id="ARBA00022679"/>
    </source>
</evidence>
<feature type="transmembrane region" description="Helical" evidence="17">
    <location>
        <begin position="1640"/>
        <end position="1661"/>
    </location>
</feature>
<dbReference type="InterPro" id="IPR036400">
    <property type="entry name" value="Cyt_B5-like_heme/steroid_sf"/>
</dbReference>
<reference evidence="20 21" key="1">
    <citation type="submission" date="2019-03" db="EMBL/GenBank/DDBJ databases">
        <title>Sequencing 23 genomes of Wallemia ichthyophaga.</title>
        <authorList>
            <person name="Gostincar C."/>
        </authorList>
    </citation>
    <scope>NUCLEOTIDE SEQUENCE [LARGE SCALE GENOMIC DNA]</scope>
    <source>
        <strain evidence="20 21">EXF-5753</strain>
    </source>
</reference>
<dbReference type="Gene3D" id="1.10.10.820">
    <property type="match status" value="1"/>
</dbReference>
<evidence type="ECO:0000256" key="12">
    <source>
        <dbReference type="ARBA" id="ARBA00023175"/>
    </source>
</evidence>
<evidence type="ECO:0000313" key="20">
    <source>
        <dbReference type="EMBL" id="TIA87862.1"/>
    </source>
</evidence>
<dbReference type="InterPro" id="IPR036037">
    <property type="entry name" value="MYSc_Myo17"/>
</dbReference>
<evidence type="ECO:0000256" key="13">
    <source>
        <dbReference type="ARBA" id="ARBA00023180"/>
    </source>
</evidence>
<dbReference type="SUPFAM" id="SSF55856">
    <property type="entry name" value="Cytochrome b5-like heme/steroid binding domain"/>
    <property type="match status" value="1"/>
</dbReference>
<gene>
    <name evidence="20" type="ORF">E3P99_02914</name>
</gene>
<dbReference type="PRINTS" id="PR00193">
    <property type="entry name" value="MYOSINHEAVY"/>
</dbReference>
<dbReference type="PANTHER" id="PTHR22914">
    <property type="entry name" value="CHITIN SYNTHASE"/>
    <property type="match status" value="1"/>
</dbReference>
<dbReference type="Pfam" id="PF00173">
    <property type="entry name" value="Cyt-b5"/>
    <property type="match status" value="1"/>
</dbReference>
<evidence type="ECO:0000256" key="1">
    <source>
        <dbReference type="ARBA" id="ARBA00004651"/>
    </source>
</evidence>
<dbReference type="EMBL" id="SPNW01000046">
    <property type="protein sequence ID" value="TIA87862.1"/>
    <property type="molecule type" value="Genomic_DNA"/>
</dbReference>
<proteinExistence type="inferred from homology"/>
<dbReference type="InterPro" id="IPR029044">
    <property type="entry name" value="Nucleotide-diphossugar_trans"/>
</dbReference>
<comment type="subcellular location">
    <subcellularLocation>
        <location evidence="1">Cell membrane</location>
        <topology evidence="1">Multi-pass membrane protein</topology>
    </subcellularLocation>
</comment>
<evidence type="ECO:0000256" key="17">
    <source>
        <dbReference type="SAM" id="Phobius"/>
    </source>
</evidence>